<name>A0A2B7Y762_POLH7</name>
<evidence type="ECO:0000313" key="2">
    <source>
        <dbReference type="EMBL" id="PGH16939.1"/>
    </source>
</evidence>
<evidence type="ECO:0000256" key="1">
    <source>
        <dbReference type="SAM" id="MobiDB-lite"/>
    </source>
</evidence>
<evidence type="ECO:0000313" key="3">
    <source>
        <dbReference type="Proteomes" id="UP000224634"/>
    </source>
</evidence>
<proteinExistence type="predicted"/>
<dbReference type="EMBL" id="PDNA01000069">
    <property type="protein sequence ID" value="PGH16939.1"/>
    <property type="molecule type" value="Genomic_DNA"/>
</dbReference>
<accession>A0A2B7Y762</accession>
<comment type="caution">
    <text evidence="2">The sequence shown here is derived from an EMBL/GenBank/DDBJ whole genome shotgun (WGS) entry which is preliminary data.</text>
</comment>
<protein>
    <submittedName>
        <fullName evidence="2">Uncharacterized protein</fullName>
    </submittedName>
</protein>
<dbReference type="AlphaFoldDB" id="A0A2B7Y762"/>
<organism evidence="2 3">
    <name type="scientific">Polytolypa hystricis (strain UAMH7299)</name>
    <dbReference type="NCBI Taxonomy" id="1447883"/>
    <lineage>
        <taxon>Eukaryota</taxon>
        <taxon>Fungi</taxon>
        <taxon>Dikarya</taxon>
        <taxon>Ascomycota</taxon>
        <taxon>Pezizomycotina</taxon>
        <taxon>Eurotiomycetes</taxon>
        <taxon>Eurotiomycetidae</taxon>
        <taxon>Onygenales</taxon>
        <taxon>Onygenales incertae sedis</taxon>
        <taxon>Polytolypa</taxon>
    </lineage>
</organism>
<dbReference type="Proteomes" id="UP000224634">
    <property type="component" value="Unassembled WGS sequence"/>
</dbReference>
<keyword evidence="3" id="KW-1185">Reference proteome</keyword>
<feature type="compositionally biased region" description="Basic and acidic residues" evidence="1">
    <location>
        <begin position="146"/>
        <end position="155"/>
    </location>
</feature>
<feature type="region of interest" description="Disordered" evidence="1">
    <location>
        <begin position="140"/>
        <end position="174"/>
    </location>
</feature>
<gene>
    <name evidence="2" type="ORF">AJ80_05007</name>
</gene>
<reference evidence="2 3" key="1">
    <citation type="submission" date="2017-10" db="EMBL/GenBank/DDBJ databases">
        <title>Comparative genomics in systemic dimorphic fungi from Ajellomycetaceae.</title>
        <authorList>
            <person name="Munoz J.F."/>
            <person name="Mcewen J.G."/>
            <person name="Clay O.K."/>
            <person name="Cuomo C.A."/>
        </authorList>
    </citation>
    <scope>NUCLEOTIDE SEQUENCE [LARGE SCALE GENOMIC DNA]</scope>
    <source>
        <strain evidence="2 3">UAMH7299</strain>
    </source>
</reference>
<sequence>MSASGPQRVPSARFFGKSGPVQSAWSANDLNPVLLPDFILFPPENRSLNEILVADRNDNGHVMDEDAIEKGSLPVNCATDEEKECMRKISERRSIAYVSSSSRRDQYLGQCGRRSGGKVQKRKPNLNVSVGGKIKTAIGRLKPQKIHPENEDKPPPKAPGPERLPTPELSDWEDMGDAWTCCIGLEDVSEG</sequence>